<keyword evidence="5" id="KW-0812">Transmembrane</keyword>
<protein>
    <recommendedName>
        <fullName evidence="6">NACHT domain-containing protein</fullName>
    </recommendedName>
</protein>
<dbReference type="SMART" id="SM00368">
    <property type="entry name" value="LRR_RI"/>
    <property type="match status" value="14"/>
</dbReference>
<reference evidence="7 8" key="1">
    <citation type="submission" date="2022-05" db="EMBL/GenBank/DDBJ databases">
        <authorList>
            <consortium name="Genoscope - CEA"/>
            <person name="William W."/>
        </authorList>
    </citation>
    <scope>NUCLEOTIDE SEQUENCE [LARGE SCALE GENOMIC DNA]</scope>
</reference>
<evidence type="ECO:0000313" key="7">
    <source>
        <dbReference type="EMBL" id="CAH3042760.1"/>
    </source>
</evidence>
<dbReference type="CDD" id="cd00116">
    <property type="entry name" value="LRR_RI"/>
    <property type="match status" value="1"/>
</dbReference>
<accession>A0AAU9W1Z3</accession>
<evidence type="ECO:0000256" key="1">
    <source>
        <dbReference type="ARBA" id="ARBA00022614"/>
    </source>
</evidence>
<dbReference type="InterPro" id="IPR051261">
    <property type="entry name" value="NLR"/>
</dbReference>
<feature type="transmembrane region" description="Helical" evidence="5">
    <location>
        <begin position="206"/>
        <end position="230"/>
    </location>
</feature>
<evidence type="ECO:0000256" key="3">
    <source>
        <dbReference type="ARBA" id="ARBA00022741"/>
    </source>
</evidence>
<dbReference type="InterPro" id="IPR001611">
    <property type="entry name" value="Leu-rich_rpt"/>
</dbReference>
<dbReference type="Gene3D" id="1.20.1440.80">
    <property type="entry name" value="Gap junction channel protein cysteine-rich domain"/>
    <property type="match status" value="1"/>
</dbReference>
<dbReference type="AlphaFoldDB" id="A0AAU9W1Z3"/>
<proteinExistence type="predicted"/>
<evidence type="ECO:0000256" key="5">
    <source>
        <dbReference type="SAM" id="Phobius"/>
    </source>
</evidence>
<dbReference type="Gene3D" id="3.40.50.300">
    <property type="entry name" value="P-loop containing nucleotide triphosphate hydrolases"/>
    <property type="match status" value="1"/>
</dbReference>
<keyword evidence="2" id="KW-0677">Repeat</keyword>
<organism evidence="7 8">
    <name type="scientific">Pocillopora meandrina</name>
    <dbReference type="NCBI Taxonomy" id="46732"/>
    <lineage>
        <taxon>Eukaryota</taxon>
        <taxon>Metazoa</taxon>
        <taxon>Cnidaria</taxon>
        <taxon>Anthozoa</taxon>
        <taxon>Hexacorallia</taxon>
        <taxon>Scleractinia</taxon>
        <taxon>Astrocoeniina</taxon>
        <taxon>Pocilloporidae</taxon>
        <taxon>Pocillopora</taxon>
    </lineage>
</organism>
<keyword evidence="1" id="KW-0433">Leucine-rich repeat</keyword>
<dbReference type="SUPFAM" id="SSF52540">
    <property type="entry name" value="P-loop containing nucleoside triphosphate hydrolases"/>
    <property type="match status" value="1"/>
</dbReference>
<dbReference type="PANTHER" id="PTHR24106">
    <property type="entry name" value="NACHT, LRR AND CARD DOMAINS-CONTAINING"/>
    <property type="match status" value="1"/>
</dbReference>
<dbReference type="InterPro" id="IPR027417">
    <property type="entry name" value="P-loop_NTPase"/>
</dbReference>
<dbReference type="InterPro" id="IPR038359">
    <property type="entry name" value="Connexin_N_sf"/>
</dbReference>
<keyword evidence="5" id="KW-0472">Membrane</keyword>
<evidence type="ECO:0000256" key="2">
    <source>
        <dbReference type="ARBA" id="ARBA00022737"/>
    </source>
</evidence>
<dbReference type="PROSITE" id="PS51450">
    <property type="entry name" value="LRR"/>
    <property type="match status" value="2"/>
</dbReference>
<evidence type="ECO:0000259" key="6">
    <source>
        <dbReference type="PROSITE" id="PS50837"/>
    </source>
</evidence>
<dbReference type="Gene3D" id="3.80.10.10">
    <property type="entry name" value="Ribonuclease Inhibitor"/>
    <property type="match status" value="4"/>
</dbReference>
<dbReference type="GO" id="GO:0005524">
    <property type="term" value="F:ATP binding"/>
    <property type="evidence" value="ECO:0007669"/>
    <property type="project" value="UniProtKB-KW"/>
</dbReference>
<feature type="transmembrane region" description="Helical" evidence="5">
    <location>
        <begin position="136"/>
        <end position="156"/>
    </location>
</feature>
<keyword evidence="8" id="KW-1185">Reference proteome</keyword>
<sequence length="1254" mass="142933">MDTLKELLVPKAFNKYSHFAVVSIWFVMGATFLGIFIEVENTEPRFDFRCGGAKTENIDLVRGKCFQQYMKQYNKYGVPVYGFVIINFCLIAAVYAVYSQIVKNTVNELSSSTRNGDPESQSGDQENKNSKGKQLFIAYCCQLSTRLVLGVLFMILQTQLLYPLKFSYTFDCYLPSRTNQPRNSSDATQNSAFYECSNQRAEKKTFWMNAILVVNGILVAGILIETIYILSRACIEKKFMKNSKFLETHLNPSHGKSHQKPQRQEERIEQLQNSNLQRFIAKTKEIIQEDTQNLFELQSPFLGNPGEQTAVKHLTLDQIYTNLTVVNDRDTYDFTEDRQEQLKIYPRSRKGESQPKGLEDLLTDKSKKVLVVGRPGIGKTLCCIKLLRDWAFDDVFKATSNAETHFDAAFFVKFRRFNSTDVLNLRELLIQSEHFPPDHLDDKVWKYILQHPKRVIILFDGFDEFKHDAKIVQSPPRPSVEQQMPLRILYHCLVHGKLLKDASIVTTTRPTALPSIRRLPFDKICEILGFSTEQIEEYVYKFTGDDKQAGETLWRHINSNMNLLSLCYIPMNSFIVCSSLFQILQFESSAGVTLPSKLTEIYNIAVKVFYFRHTKEFRDTDFTREHFESDELSLDVEEKFEKLGRVAFEGIKEGKLILEGNEVRGMEDNALFHRLPDRKTSALKHERQFCFIHLTMQEFFAARHLANNTSETELRNFVSENIKNGKWQLVFQFLAGLMEDKVHLPSEIITDLLPVKTEMKESADYKEEWTENKDKMVTCWPTEDERDLAVTFFKCSNESDKMESIVQRKLQQINFNFVNFIRGHLTAVDCSSLVNVIKNVQQISHLDLSHNNIGPLGCFEICKLLKCKESQLSWLNLKHNQLKDETAKYLAEAFNNNSCQLRTLDLSENNISDIGAQHLAKAINNNCQLRMLNLSLNNISHLGAQHLAEAINDNNNCQLHTLNLYRNNISDIGAQHLADAINSNNCQLLTLNLSRNSISDIGAQHLAEAINKNCQLRTLDLSINNISYIGAQHLAEAINNNNCQLRTLNLAFNDISDIGAQHLAEAINNNNCQLRTLNLAFNDISHIGAQHLAEAINNDNCQLCTLNLSFNNISDIGAQHLAEAINNNNNCQLHTLNLAFNGISHIGAQHLAEAINNNNCQLRMLNLEENNISDIGAQHLAEAINNNNCQLRTLNLTANNISDIGAQHLAEAINNNNCQLRTLNLSHNKNITKAGRRHVHNLLSKSLSKCELIL</sequence>
<dbReference type="Proteomes" id="UP001159428">
    <property type="component" value="Unassembled WGS sequence"/>
</dbReference>
<evidence type="ECO:0000256" key="4">
    <source>
        <dbReference type="ARBA" id="ARBA00022840"/>
    </source>
</evidence>
<keyword evidence="5" id="KW-1133">Transmembrane helix</keyword>
<evidence type="ECO:0000313" key="8">
    <source>
        <dbReference type="Proteomes" id="UP001159428"/>
    </source>
</evidence>
<dbReference type="SUPFAM" id="SSF52047">
    <property type="entry name" value="RNI-like"/>
    <property type="match status" value="2"/>
</dbReference>
<keyword evidence="3" id="KW-0547">Nucleotide-binding</keyword>
<feature type="transmembrane region" description="Helical" evidence="5">
    <location>
        <begin position="20"/>
        <end position="39"/>
    </location>
</feature>
<dbReference type="PROSITE" id="PS50837">
    <property type="entry name" value="NACHT"/>
    <property type="match status" value="1"/>
</dbReference>
<dbReference type="Pfam" id="PF13516">
    <property type="entry name" value="LRR_6"/>
    <property type="match status" value="12"/>
</dbReference>
<gene>
    <name evidence="7" type="ORF">PMEA_00029002</name>
</gene>
<dbReference type="InterPro" id="IPR007111">
    <property type="entry name" value="NACHT_NTPase"/>
</dbReference>
<dbReference type="InterPro" id="IPR032675">
    <property type="entry name" value="LRR_dom_sf"/>
</dbReference>
<name>A0AAU9W1Z3_9CNID</name>
<dbReference type="Pfam" id="PF05729">
    <property type="entry name" value="NACHT"/>
    <property type="match status" value="1"/>
</dbReference>
<dbReference type="EMBL" id="CALNXJ010000006">
    <property type="protein sequence ID" value="CAH3042760.1"/>
    <property type="molecule type" value="Genomic_DNA"/>
</dbReference>
<feature type="transmembrane region" description="Helical" evidence="5">
    <location>
        <begin position="78"/>
        <end position="98"/>
    </location>
</feature>
<keyword evidence="4" id="KW-0067">ATP-binding</keyword>
<feature type="domain" description="NACHT" evidence="6">
    <location>
        <begin position="367"/>
        <end position="512"/>
    </location>
</feature>
<comment type="caution">
    <text evidence="7">The sequence shown here is derived from an EMBL/GenBank/DDBJ whole genome shotgun (WGS) entry which is preliminary data.</text>
</comment>